<dbReference type="EMBL" id="CAJSTJ010000140">
    <property type="protein sequence ID" value="CAG7561389.1"/>
    <property type="molecule type" value="Genomic_DNA"/>
</dbReference>
<keyword evidence="2" id="KW-0812">Transmembrane</keyword>
<feature type="compositionally biased region" description="Polar residues" evidence="1">
    <location>
        <begin position="225"/>
        <end position="242"/>
    </location>
</feature>
<feature type="region of interest" description="Disordered" evidence="1">
    <location>
        <begin position="225"/>
        <end position="267"/>
    </location>
</feature>
<dbReference type="Proteomes" id="UP000693738">
    <property type="component" value="Unassembled WGS sequence"/>
</dbReference>
<evidence type="ECO:0000313" key="3">
    <source>
        <dbReference type="EMBL" id="CAG7561389.1"/>
    </source>
</evidence>
<accession>A0A8J2J9D4</accession>
<dbReference type="CDD" id="cd12087">
    <property type="entry name" value="TM_EGFR-like"/>
    <property type="match status" value="1"/>
</dbReference>
<evidence type="ECO:0000256" key="2">
    <source>
        <dbReference type="SAM" id="Phobius"/>
    </source>
</evidence>
<evidence type="ECO:0000256" key="1">
    <source>
        <dbReference type="SAM" id="MobiDB-lite"/>
    </source>
</evidence>
<feature type="region of interest" description="Disordered" evidence="1">
    <location>
        <begin position="114"/>
        <end position="162"/>
    </location>
</feature>
<feature type="transmembrane region" description="Helical" evidence="2">
    <location>
        <begin position="166"/>
        <end position="187"/>
    </location>
</feature>
<proteinExistence type="predicted"/>
<dbReference type="AlphaFoldDB" id="A0A8J2J9D4"/>
<protein>
    <submittedName>
        <fullName evidence="3">Uncharacterized protein</fullName>
    </submittedName>
</protein>
<comment type="caution">
    <text evidence="3">The sequence shown here is derived from an EMBL/GenBank/DDBJ whole genome shotgun (WGS) entry which is preliminary data.</text>
</comment>
<reference evidence="3" key="1">
    <citation type="submission" date="2021-05" db="EMBL/GenBank/DDBJ databases">
        <authorList>
            <person name="Khan N."/>
        </authorList>
    </citation>
    <scope>NUCLEOTIDE SEQUENCE</scope>
</reference>
<evidence type="ECO:0000313" key="4">
    <source>
        <dbReference type="Proteomes" id="UP000693738"/>
    </source>
</evidence>
<keyword evidence="2" id="KW-0472">Membrane</keyword>
<gene>
    <name evidence="3" type="ORF">FEQUK3_LOCUS7059</name>
</gene>
<sequence>MAESVQTRPGGPSRLVQAVPMVTELAALDERDIIHGRQIYKDCGFYQWQDFTSVMLVRNPYPIAFSMDLVGISNDSIYPECMVAQKTVGTEKITAYMCANTAAELSIYESTDFPTSVSEGETTSTSTESSGSVETSISRRISDVPSTTAASKDPGPRSPSTPVGPIVGAVIGGLALIALVGFGIWFIHRKKQDPGAIPSHGGYNPQSQSLPRYDYANPAYVAPQYNQTPMSSTQANESQRFSNLPYIASPQTSELPSPQARPKTPEL</sequence>
<name>A0A8J2J9D4_FUSEQ</name>
<organism evidence="3 4">
    <name type="scientific">Fusarium equiseti</name>
    <name type="common">Fusarium scirpi</name>
    <dbReference type="NCBI Taxonomy" id="61235"/>
    <lineage>
        <taxon>Eukaryota</taxon>
        <taxon>Fungi</taxon>
        <taxon>Dikarya</taxon>
        <taxon>Ascomycota</taxon>
        <taxon>Pezizomycotina</taxon>
        <taxon>Sordariomycetes</taxon>
        <taxon>Hypocreomycetidae</taxon>
        <taxon>Hypocreales</taxon>
        <taxon>Nectriaceae</taxon>
        <taxon>Fusarium</taxon>
        <taxon>Fusarium incarnatum-equiseti species complex</taxon>
    </lineage>
</organism>
<keyword evidence="2" id="KW-1133">Transmembrane helix</keyword>
<feature type="compositionally biased region" description="Low complexity" evidence="1">
    <location>
        <begin position="115"/>
        <end position="136"/>
    </location>
</feature>